<dbReference type="Proteomes" id="UP000585474">
    <property type="component" value="Unassembled WGS sequence"/>
</dbReference>
<proteinExistence type="predicted"/>
<feature type="domain" description="Retrovirus-related Pol polyprotein from transposon TNT 1-94-like beta-barrel" evidence="2">
    <location>
        <begin position="90"/>
        <end position="152"/>
    </location>
</feature>
<reference evidence="4" key="1">
    <citation type="submission" date="2019-07" db="EMBL/GenBank/DDBJ databases">
        <title>De Novo Assembly of kiwifruit Actinidia rufa.</title>
        <authorList>
            <person name="Sugita-Konishi S."/>
            <person name="Sato K."/>
            <person name="Mori E."/>
            <person name="Abe Y."/>
            <person name="Kisaki G."/>
            <person name="Hamano K."/>
            <person name="Suezawa K."/>
            <person name="Otani M."/>
            <person name="Fukuda T."/>
            <person name="Manabe T."/>
            <person name="Gomi K."/>
            <person name="Tabuchi M."/>
            <person name="Akimitsu K."/>
            <person name="Kataoka I."/>
        </authorList>
    </citation>
    <scope>NUCLEOTIDE SEQUENCE [LARGE SCALE GENOMIC DNA]</scope>
    <source>
        <strain evidence="4">cv. Fuchu</strain>
    </source>
</reference>
<dbReference type="EMBL" id="BJWL01000142">
    <property type="protein sequence ID" value="GFS31327.1"/>
    <property type="molecule type" value="Genomic_DNA"/>
</dbReference>
<feature type="region of interest" description="Disordered" evidence="1">
    <location>
        <begin position="1"/>
        <end position="58"/>
    </location>
</feature>
<keyword evidence="4" id="KW-1185">Reference proteome</keyword>
<organism evidence="3 4">
    <name type="scientific">Actinidia rufa</name>
    <dbReference type="NCBI Taxonomy" id="165716"/>
    <lineage>
        <taxon>Eukaryota</taxon>
        <taxon>Viridiplantae</taxon>
        <taxon>Streptophyta</taxon>
        <taxon>Embryophyta</taxon>
        <taxon>Tracheophyta</taxon>
        <taxon>Spermatophyta</taxon>
        <taxon>Magnoliopsida</taxon>
        <taxon>eudicotyledons</taxon>
        <taxon>Gunneridae</taxon>
        <taxon>Pentapetalae</taxon>
        <taxon>asterids</taxon>
        <taxon>Ericales</taxon>
        <taxon>Actinidiaceae</taxon>
        <taxon>Actinidia</taxon>
    </lineage>
</organism>
<dbReference type="InterPro" id="IPR054722">
    <property type="entry name" value="PolX-like_BBD"/>
</dbReference>
<dbReference type="Pfam" id="PF22936">
    <property type="entry name" value="Pol_BBD"/>
    <property type="match status" value="1"/>
</dbReference>
<evidence type="ECO:0000313" key="4">
    <source>
        <dbReference type="Proteomes" id="UP000585474"/>
    </source>
</evidence>
<evidence type="ECO:0000256" key="1">
    <source>
        <dbReference type="SAM" id="MobiDB-lite"/>
    </source>
</evidence>
<evidence type="ECO:0000313" key="3">
    <source>
        <dbReference type="EMBL" id="GFS31327.1"/>
    </source>
</evidence>
<dbReference type="OrthoDB" id="1909174at2759"/>
<name>A0A7J0DCE5_9ERIC</name>
<accession>A0A7J0DCE5</accession>
<sequence>MKDTEGDEQRDYSGRTNERVPESHRKMSKEEAREEVSRRRSRDQEKRRGKKNCLRNKAQDQFSKAATTAMMAVDESDVLLAVSADEESEWIFDSRIAYHLCRDTEVFSTHVACEGLVRMRRTTRRRVIGKEIVRFCMADGKSMKVTGVRHISLRCKIRSDEALKLEEEHSEFSRKIGNAEERWSHDDLQSDVLCSAPRWGGAGHLSENVQALQFGSAVTSMGSEVARG</sequence>
<protein>
    <recommendedName>
        <fullName evidence="2">Retrovirus-related Pol polyprotein from transposon TNT 1-94-like beta-barrel domain-containing protein</fullName>
    </recommendedName>
</protein>
<comment type="caution">
    <text evidence="3">The sequence shown here is derived from an EMBL/GenBank/DDBJ whole genome shotgun (WGS) entry which is preliminary data.</text>
</comment>
<dbReference type="AlphaFoldDB" id="A0A7J0DCE5"/>
<evidence type="ECO:0000259" key="2">
    <source>
        <dbReference type="Pfam" id="PF22936"/>
    </source>
</evidence>
<gene>
    <name evidence="3" type="ORF">Acr_00g0016820</name>
</gene>
<feature type="compositionally biased region" description="Basic and acidic residues" evidence="1">
    <location>
        <begin position="1"/>
        <end position="46"/>
    </location>
</feature>